<name>A0A5B6W7V4_9ROSI</name>
<dbReference type="InterPro" id="IPR043128">
    <property type="entry name" value="Rev_trsase/Diguanyl_cyclase"/>
</dbReference>
<organism evidence="1 2">
    <name type="scientific">Gossypium australe</name>
    <dbReference type="NCBI Taxonomy" id="47621"/>
    <lineage>
        <taxon>Eukaryota</taxon>
        <taxon>Viridiplantae</taxon>
        <taxon>Streptophyta</taxon>
        <taxon>Embryophyta</taxon>
        <taxon>Tracheophyta</taxon>
        <taxon>Spermatophyta</taxon>
        <taxon>Magnoliopsida</taxon>
        <taxon>eudicotyledons</taxon>
        <taxon>Gunneridae</taxon>
        <taxon>Pentapetalae</taxon>
        <taxon>rosids</taxon>
        <taxon>malvids</taxon>
        <taxon>Malvales</taxon>
        <taxon>Malvaceae</taxon>
        <taxon>Malvoideae</taxon>
        <taxon>Gossypium</taxon>
    </lineage>
</organism>
<dbReference type="Proteomes" id="UP000325315">
    <property type="component" value="Unassembled WGS sequence"/>
</dbReference>
<comment type="caution">
    <text evidence="1">The sequence shown here is derived from an EMBL/GenBank/DDBJ whole genome shotgun (WGS) entry which is preliminary data.</text>
</comment>
<dbReference type="PANTHER" id="PTHR24559:SF444">
    <property type="entry name" value="REVERSE TRANSCRIPTASE DOMAIN-CONTAINING PROTEIN"/>
    <property type="match status" value="1"/>
</dbReference>
<proteinExistence type="predicted"/>
<keyword evidence="1" id="KW-0548">Nucleotidyltransferase</keyword>
<dbReference type="EMBL" id="SMMG02000004">
    <property type="protein sequence ID" value="KAA3477334.1"/>
    <property type="molecule type" value="Genomic_DNA"/>
</dbReference>
<protein>
    <submittedName>
        <fullName evidence="1">RNA-directed DNA polymerase-like protein</fullName>
    </submittedName>
</protein>
<dbReference type="PANTHER" id="PTHR24559">
    <property type="entry name" value="TRANSPOSON TY3-I GAG-POL POLYPROTEIN"/>
    <property type="match status" value="1"/>
</dbReference>
<gene>
    <name evidence="1" type="ORF">EPI10_011229</name>
</gene>
<keyword evidence="1" id="KW-0808">Transferase</keyword>
<dbReference type="InterPro" id="IPR043502">
    <property type="entry name" value="DNA/RNA_pol_sf"/>
</dbReference>
<dbReference type="GO" id="GO:0003964">
    <property type="term" value="F:RNA-directed DNA polymerase activity"/>
    <property type="evidence" value="ECO:0007669"/>
    <property type="project" value="UniProtKB-KW"/>
</dbReference>
<dbReference type="OrthoDB" id="2431547at2759"/>
<keyword evidence="1" id="KW-0695">RNA-directed DNA polymerase</keyword>
<reference evidence="2" key="1">
    <citation type="journal article" date="2019" name="Plant Biotechnol. J.">
        <title>Genome sequencing of the Australian wild diploid species Gossypium australe highlights disease resistance and delayed gland morphogenesis.</title>
        <authorList>
            <person name="Cai Y."/>
            <person name="Cai X."/>
            <person name="Wang Q."/>
            <person name="Wang P."/>
            <person name="Zhang Y."/>
            <person name="Cai C."/>
            <person name="Xu Y."/>
            <person name="Wang K."/>
            <person name="Zhou Z."/>
            <person name="Wang C."/>
            <person name="Geng S."/>
            <person name="Li B."/>
            <person name="Dong Q."/>
            <person name="Hou Y."/>
            <person name="Wang H."/>
            <person name="Ai P."/>
            <person name="Liu Z."/>
            <person name="Yi F."/>
            <person name="Sun M."/>
            <person name="An G."/>
            <person name="Cheng J."/>
            <person name="Zhang Y."/>
            <person name="Shi Q."/>
            <person name="Xie Y."/>
            <person name="Shi X."/>
            <person name="Chang Y."/>
            <person name="Huang F."/>
            <person name="Chen Y."/>
            <person name="Hong S."/>
            <person name="Mi L."/>
            <person name="Sun Q."/>
            <person name="Zhang L."/>
            <person name="Zhou B."/>
            <person name="Peng R."/>
            <person name="Zhang X."/>
            <person name="Liu F."/>
        </authorList>
    </citation>
    <scope>NUCLEOTIDE SEQUENCE [LARGE SCALE GENOMIC DNA]</scope>
    <source>
        <strain evidence="2">cv. PA1801</strain>
    </source>
</reference>
<dbReference type="Gene3D" id="3.10.10.10">
    <property type="entry name" value="HIV Type 1 Reverse Transcriptase, subunit A, domain 1"/>
    <property type="match status" value="1"/>
</dbReference>
<dbReference type="Gene3D" id="3.30.70.270">
    <property type="match status" value="1"/>
</dbReference>
<dbReference type="SUPFAM" id="SSF56672">
    <property type="entry name" value="DNA/RNA polymerases"/>
    <property type="match status" value="1"/>
</dbReference>
<dbReference type="InterPro" id="IPR053134">
    <property type="entry name" value="RNA-dir_DNA_polymerase"/>
</dbReference>
<evidence type="ECO:0000313" key="1">
    <source>
        <dbReference type="EMBL" id="KAA3477334.1"/>
    </source>
</evidence>
<evidence type="ECO:0000313" key="2">
    <source>
        <dbReference type="Proteomes" id="UP000325315"/>
    </source>
</evidence>
<sequence length="62" mass="7259">MFFNGELRSYLLKNLRLGYYQLKVNEANVPETSFKTRYGHYEFLVMPFDVTNAPTTSMGLMN</sequence>
<dbReference type="AlphaFoldDB" id="A0A5B6W7V4"/>
<keyword evidence="2" id="KW-1185">Reference proteome</keyword>
<accession>A0A5B6W7V4</accession>